<dbReference type="RefSeq" id="WP_101298592.1">
    <property type="nucleotide sequence ID" value="NZ_CP025197.1"/>
</dbReference>
<dbReference type="Proteomes" id="UP000233534">
    <property type="component" value="Chromosome"/>
</dbReference>
<gene>
    <name evidence="1" type="ORF">HVS_00940</name>
</gene>
<protein>
    <submittedName>
        <fullName evidence="1">Uncharacterized protein</fullName>
    </submittedName>
</protein>
<proteinExistence type="predicted"/>
<dbReference type="KEGG" id="hsc:HVS_00940"/>
<organism evidence="1 2">
    <name type="scientific">Acetivibrio saccincola</name>
    <dbReference type="NCBI Taxonomy" id="1677857"/>
    <lineage>
        <taxon>Bacteria</taxon>
        <taxon>Bacillati</taxon>
        <taxon>Bacillota</taxon>
        <taxon>Clostridia</taxon>
        <taxon>Eubacteriales</taxon>
        <taxon>Oscillospiraceae</taxon>
        <taxon>Acetivibrio</taxon>
    </lineage>
</organism>
<dbReference type="EMBL" id="CP025197">
    <property type="protein sequence ID" value="AUG56162.1"/>
    <property type="molecule type" value="Genomic_DNA"/>
</dbReference>
<name>A0A2K9DXC2_9FIRM</name>
<accession>A0A2K9DXC2</accession>
<keyword evidence="2" id="KW-1185">Reference proteome</keyword>
<sequence length="103" mass="11606">MLLEIFIIKYGNDALEAISKNIDPDLIKKLDDFGVKPSDYDNFRITGRESAEKVAKTVKNAKYTRAIMQEMPGFMDDMASVLDNVGMSIDRFNELMALPADLL</sequence>
<evidence type="ECO:0000313" key="1">
    <source>
        <dbReference type="EMBL" id="AUG56162.1"/>
    </source>
</evidence>
<reference evidence="1 2" key="1">
    <citation type="submission" date="2017-12" db="EMBL/GenBank/DDBJ databases">
        <title>Complete genome sequence of Herbivorax saccincola GGR1, a novel Cellulosome-producing hydrolytic bacterium in a thermophilic biogas plant, established by Illumina and Nanopore MinION sequencing.</title>
        <authorList>
            <person name="Pechtl A."/>
            <person name="Ruckert C."/>
            <person name="Koeck D.E."/>
            <person name="Maus I."/>
            <person name="Winkler A."/>
            <person name="Kalinowski J."/>
            <person name="Puhler A."/>
            <person name="Schwarz W.W."/>
            <person name="Zverlov V.V."/>
            <person name="Schluter A."/>
            <person name="Liebl W."/>
        </authorList>
    </citation>
    <scope>NUCLEOTIDE SEQUENCE [LARGE SCALE GENOMIC DNA]</scope>
    <source>
        <strain evidence="2">SR1</strain>
    </source>
</reference>
<evidence type="ECO:0000313" key="2">
    <source>
        <dbReference type="Proteomes" id="UP000233534"/>
    </source>
</evidence>
<dbReference type="AlphaFoldDB" id="A0A2K9DXC2"/>